<feature type="compositionally biased region" description="Low complexity" evidence="1">
    <location>
        <begin position="231"/>
        <end position="242"/>
    </location>
</feature>
<evidence type="ECO:0000256" key="2">
    <source>
        <dbReference type="SAM" id="Phobius"/>
    </source>
</evidence>
<accession>A0AAJ6AGM3</accession>
<keyword evidence="4" id="KW-1185">Reference proteome</keyword>
<keyword evidence="2" id="KW-0472">Membrane</keyword>
<organism evidence="3 4">
    <name type="scientific">Auritidibacter ignavus</name>
    <dbReference type="NCBI Taxonomy" id="678932"/>
    <lineage>
        <taxon>Bacteria</taxon>
        <taxon>Bacillati</taxon>
        <taxon>Actinomycetota</taxon>
        <taxon>Actinomycetes</taxon>
        <taxon>Micrococcales</taxon>
        <taxon>Micrococcaceae</taxon>
        <taxon>Auritidibacter</taxon>
    </lineage>
</organism>
<feature type="compositionally biased region" description="Basic and acidic residues" evidence="1">
    <location>
        <begin position="326"/>
        <end position="349"/>
    </location>
</feature>
<keyword evidence="2" id="KW-1133">Transmembrane helix</keyword>
<feature type="region of interest" description="Disordered" evidence="1">
    <location>
        <begin position="230"/>
        <end position="386"/>
    </location>
</feature>
<protein>
    <submittedName>
        <fullName evidence="3">Uncharacterized protein</fullName>
    </submittedName>
</protein>
<proteinExistence type="predicted"/>
<evidence type="ECO:0000313" key="4">
    <source>
        <dbReference type="Proteomes" id="UP001224674"/>
    </source>
</evidence>
<feature type="compositionally biased region" description="Low complexity" evidence="1">
    <location>
        <begin position="1"/>
        <end position="19"/>
    </location>
</feature>
<gene>
    <name evidence="3" type="ORF">QDX21_12135</name>
</gene>
<dbReference type="Proteomes" id="UP001224674">
    <property type="component" value="Chromosome"/>
</dbReference>
<feature type="transmembrane region" description="Helical" evidence="2">
    <location>
        <begin position="44"/>
        <end position="65"/>
    </location>
</feature>
<dbReference type="AlphaFoldDB" id="A0AAJ6AGM3"/>
<keyword evidence="2" id="KW-0812">Transmembrane</keyword>
<feature type="transmembrane region" description="Helical" evidence="2">
    <location>
        <begin position="160"/>
        <end position="179"/>
    </location>
</feature>
<feature type="region of interest" description="Disordered" evidence="1">
    <location>
        <begin position="1"/>
        <end position="32"/>
    </location>
</feature>
<name>A0AAJ6AGM3_9MICC</name>
<feature type="compositionally biased region" description="Low complexity" evidence="1">
    <location>
        <begin position="264"/>
        <end position="279"/>
    </location>
</feature>
<evidence type="ECO:0000313" key="3">
    <source>
        <dbReference type="EMBL" id="WGH93021.1"/>
    </source>
</evidence>
<feature type="transmembrane region" description="Helical" evidence="2">
    <location>
        <begin position="132"/>
        <end position="154"/>
    </location>
</feature>
<feature type="transmembrane region" description="Helical" evidence="2">
    <location>
        <begin position="93"/>
        <end position="112"/>
    </location>
</feature>
<dbReference type="EMBL" id="CP122566">
    <property type="protein sequence ID" value="WGH93021.1"/>
    <property type="molecule type" value="Genomic_DNA"/>
</dbReference>
<reference evidence="3 4" key="1">
    <citation type="submission" date="2023-03" db="EMBL/GenBank/DDBJ databases">
        <title>Complete genome sequences of several Auritidibacter ignavus strains isolated from ear infections.</title>
        <authorList>
            <person name="Baehr T."/>
            <person name="Baumhoegger A.M."/>
        </authorList>
    </citation>
    <scope>NUCLEOTIDE SEQUENCE [LARGE SCALE GENOMIC DNA]</scope>
    <source>
        <strain evidence="3 4">BABAE-6</strain>
    </source>
</reference>
<feature type="compositionally biased region" description="Polar residues" evidence="1">
    <location>
        <begin position="366"/>
        <end position="381"/>
    </location>
</feature>
<dbReference type="RefSeq" id="WP_279674819.1">
    <property type="nucleotide sequence ID" value="NZ_CP122566.1"/>
</dbReference>
<evidence type="ECO:0000256" key="1">
    <source>
        <dbReference type="SAM" id="MobiDB-lite"/>
    </source>
</evidence>
<feature type="compositionally biased region" description="Low complexity" evidence="1">
    <location>
        <begin position="307"/>
        <end position="320"/>
    </location>
</feature>
<sequence length="452" mass="48480">MSNQNYQPPQGYPHQQQPGAGASQQYSAPRPGVQNLQGGSSMPVVAVMITAAAALVAGAGLWAMINDITYYNQTRGYIGDQAASFNILWNAEFLLNLVLNIGGGIVVMVLVLRAKGLDGSRPMLGSFTSKHLVQAISWAIGVYALLNFIAFDYFYWASEALMTILLFLVATALVLFVTWPQLFNGSASAQPAGVQPATPPYQRHAYMGSAQPVRAQQPVAYQDFGQPVASQQTGYQQFQQGGPDQVTPGAPSQQQPEPVDPFVAAASAQQNQTQAPQQVHQEEDKPSGRRAAQPSTEQHGEQPGGQPAPTEAEPVTPAHPNQDASTESHDETEPDQSWKRPETSAETHEPAVGVDPVADAQVETGGRSSTVGADSAPTSGGLTPADTAQPFWFAVYTPRRAVTEQGEPAFALEPGQWILALEDRGHEFLVQSYDGQRGLLRELEGIERAPQQ</sequence>